<dbReference type="InterPro" id="IPR025668">
    <property type="entry name" value="Tnp_DDE_dom"/>
</dbReference>
<evidence type="ECO:0000259" key="1">
    <source>
        <dbReference type="Pfam" id="PF13612"/>
    </source>
</evidence>
<accession>A0A2A5SZX1</accession>
<evidence type="ECO:0000313" key="2">
    <source>
        <dbReference type="EMBL" id="PCS21408.1"/>
    </source>
</evidence>
<name>A0A2A5SZX1_9GAMM</name>
<protein>
    <submittedName>
        <fullName evidence="2">Mobile element protein</fullName>
    </submittedName>
</protein>
<dbReference type="RefSeq" id="WP_097357215.1">
    <property type="nucleotide sequence ID" value="NZ_NBYY01000034.1"/>
</dbReference>
<comment type="caution">
    <text evidence="2">The sequence shown here is derived from an EMBL/GenBank/DDBJ whole genome shotgun (WGS) entry which is preliminary data.</text>
</comment>
<dbReference type="Proteomes" id="UP000219020">
    <property type="component" value="Unassembled WGS sequence"/>
</dbReference>
<dbReference type="GeneID" id="95972735"/>
<dbReference type="AlphaFoldDB" id="A0A2A5SZX1"/>
<feature type="domain" description="Transposase DDE" evidence="1">
    <location>
        <begin position="7"/>
        <end position="57"/>
    </location>
</feature>
<proteinExistence type="predicted"/>
<organism evidence="2 3">
    <name type="scientific">Candidatus Enterovibrio escicola</name>
    <dbReference type="NCBI Taxonomy" id="1927127"/>
    <lineage>
        <taxon>Bacteria</taxon>
        <taxon>Pseudomonadati</taxon>
        <taxon>Pseudomonadota</taxon>
        <taxon>Gammaproteobacteria</taxon>
        <taxon>Vibrionales</taxon>
        <taxon>Vibrionaceae</taxon>
        <taxon>Enterovibrio</taxon>
    </lineage>
</organism>
<dbReference type="EMBL" id="NBYY01000034">
    <property type="protein sequence ID" value="PCS21408.1"/>
    <property type="molecule type" value="Genomic_DNA"/>
</dbReference>
<reference evidence="3" key="1">
    <citation type="submission" date="2017-04" db="EMBL/GenBank/DDBJ databases">
        <title>Genome evolution of the luminous symbionts of deep sea anglerfish.</title>
        <authorList>
            <person name="Hendry T.A."/>
        </authorList>
    </citation>
    <scope>NUCLEOTIDE SEQUENCE [LARGE SCALE GENOMIC DNA]</scope>
</reference>
<gene>
    <name evidence="2" type="ORF">BTN49_2947</name>
</gene>
<dbReference type="Pfam" id="PF13612">
    <property type="entry name" value="DDE_Tnp_1_3"/>
    <property type="match status" value="1"/>
</dbReference>
<evidence type="ECO:0000313" key="3">
    <source>
        <dbReference type="Proteomes" id="UP000219020"/>
    </source>
</evidence>
<sequence>MLLPRSPSGITFVNSSKLQVCYNLRILRPHVFKSNAKREKGMIGWFYGFKLHLIIND</sequence>
<dbReference type="OrthoDB" id="5620529at2"/>
<keyword evidence="3" id="KW-1185">Reference proteome</keyword>